<sequence>MILSEILTVVVGYIYLFLSIGINIVKVVYIFIKKKILPNLLLYYVLKVLSGCAGILYGLTFLDKVAYYLVSPFLGVLLLDFIVLGIICVLNLKQYINNLHRIHPETARKTQHKLQKIKKLKKKSNNLSKIPVVPRPRIQSMSNIPADKKTVLRKNKSKNSLKDLEETFMSNYIKHVLQDFTFSTMQPHVKRIGNNDNQEYIVEAEPKKERKNKNPKKKQKTKKNKRRKTKTKTKKKDNVKDYLADEVEGIGEDIVEEESDYLEDLEDDEDIEIDDDEDMDDDEDEDEDEEDDEESGGGFLDYIGGLLEG</sequence>
<feature type="transmembrane region" description="Helical" evidence="2">
    <location>
        <begin position="65"/>
        <end position="92"/>
    </location>
</feature>
<accession>A0A6C0B4I1</accession>
<organism evidence="3">
    <name type="scientific">viral metagenome</name>
    <dbReference type="NCBI Taxonomy" id="1070528"/>
    <lineage>
        <taxon>unclassified sequences</taxon>
        <taxon>metagenomes</taxon>
        <taxon>organismal metagenomes</taxon>
    </lineage>
</organism>
<feature type="transmembrane region" description="Helical" evidence="2">
    <location>
        <begin position="41"/>
        <end position="59"/>
    </location>
</feature>
<evidence type="ECO:0000256" key="2">
    <source>
        <dbReference type="SAM" id="Phobius"/>
    </source>
</evidence>
<feature type="compositionally biased region" description="Basic residues" evidence="1">
    <location>
        <begin position="209"/>
        <end position="235"/>
    </location>
</feature>
<evidence type="ECO:0000256" key="1">
    <source>
        <dbReference type="SAM" id="MobiDB-lite"/>
    </source>
</evidence>
<dbReference type="InterPro" id="IPR016024">
    <property type="entry name" value="ARM-type_fold"/>
</dbReference>
<keyword evidence="2" id="KW-0812">Transmembrane</keyword>
<dbReference type="SUPFAM" id="SSF48371">
    <property type="entry name" value="ARM repeat"/>
    <property type="match status" value="1"/>
</dbReference>
<evidence type="ECO:0000313" key="3">
    <source>
        <dbReference type="EMBL" id="QHS86966.1"/>
    </source>
</evidence>
<keyword evidence="2" id="KW-0472">Membrane</keyword>
<protein>
    <submittedName>
        <fullName evidence="3">Uncharacterized protein</fullName>
    </submittedName>
</protein>
<feature type="region of interest" description="Disordered" evidence="1">
    <location>
        <begin position="191"/>
        <end position="309"/>
    </location>
</feature>
<dbReference type="AlphaFoldDB" id="A0A6C0B4I1"/>
<feature type="compositionally biased region" description="Acidic residues" evidence="1">
    <location>
        <begin position="244"/>
        <end position="295"/>
    </location>
</feature>
<keyword evidence="2" id="KW-1133">Transmembrane helix</keyword>
<reference evidence="3" key="1">
    <citation type="journal article" date="2020" name="Nature">
        <title>Giant virus diversity and host interactions through global metagenomics.</title>
        <authorList>
            <person name="Schulz F."/>
            <person name="Roux S."/>
            <person name="Paez-Espino D."/>
            <person name="Jungbluth S."/>
            <person name="Walsh D.A."/>
            <person name="Denef V.J."/>
            <person name="McMahon K.D."/>
            <person name="Konstantinidis K.T."/>
            <person name="Eloe-Fadrosh E.A."/>
            <person name="Kyrpides N.C."/>
            <person name="Woyke T."/>
        </authorList>
    </citation>
    <scope>NUCLEOTIDE SEQUENCE</scope>
    <source>
        <strain evidence="3">GVMAG-M-3300009422-16</strain>
    </source>
</reference>
<dbReference type="EMBL" id="MN739068">
    <property type="protein sequence ID" value="QHS86966.1"/>
    <property type="molecule type" value="Genomic_DNA"/>
</dbReference>
<feature type="transmembrane region" description="Helical" evidence="2">
    <location>
        <begin position="6"/>
        <end position="29"/>
    </location>
</feature>
<name>A0A6C0B4I1_9ZZZZ</name>
<proteinExistence type="predicted"/>